<dbReference type="AlphaFoldDB" id="A0A0A8Z1B7"/>
<reference evidence="1" key="2">
    <citation type="journal article" date="2015" name="Data Brief">
        <title>Shoot transcriptome of the giant reed, Arundo donax.</title>
        <authorList>
            <person name="Barrero R.A."/>
            <person name="Guerrero F.D."/>
            <person name="Moolhuijzen P."/>
            <person name="Goolsby J.A."/>
            <person name="Tidwell J."/>
            <person name="Bellgard S.E."/>
            <person name="Bellgard M.I."/>
        </authorList>
    </citation>
    <scope>NUCLEOTIDE SEQUENCE</scope>
    <source>
        <tissue evidence="1">Shoot tissue taken approximately 20 cm above the soil surface</tissue>
    </source>
</reference>
<dbReference type="EMBL" id="GBRH01269268">
    <property type="protein sequence ID" value="JAD28627.1"/>
    <property type="molecule type" value="Transcribed_RNA"/>
</dbReference>
<accession>A0A0A8Z1B7</accession>
<evidence type="ECO:0000313" key="1">
    <source>
        <dbReference type="EMBL" id="JAD28627.1"/>
    </source>
</evidence>
<protein>
    <submittedName>
        <fullName evidence="1">Uncharacterized protein</fullName>
    </submittedName>
</protein>
<organism evidence="1">
    <name type="scientific">Arundo donax</name>
    <name type="common">Giant reed</name>
    <name type="synonym">Donax arundinaceus</name>
    <dbReference type="NCBI Taxonomy" id="35708"/>
    <lineage>
        <taxon>Eukaryota</taxon>
        <taxon>Viridiplantae</taxon>
        <taxon>Streptophyta</taxon>
        <taxon>Embryophyta</taxon>
        <taxon>Tracheophyta</taxon>
        <taxon>Spermatophyta</taxon>
        <taxon>Magnoliopsida</taxon>
        <taxon>Liliopsida</taxon>
        <taxon>Poales</taxon>
        <taxon>Poaceae</taxon>
        <taxon>PACMAD clade</taxon>
        <taxon>Arundinoideae</taxon>
        <taxon>Arundineae</taxon>
        <taxon>Arundo</taxon>
    </lineage>
</organism>
<name>A0A0A8Z1B7_ARUDO</name>
<sequence>MTWRKLWTCLLEQFDEGADFIFFRRD</sequence>
<proteinExistence type="predicted"/>
<reference evidence="1" key="1">
    <citation type="submission" date="2014-09" db="EMBL/GenBank/DDBJ databases">
        <authorList>
            <person name="Magalhaes I.L.F."/>
            <person name="Oliveira U."/>
            <person name="Santos F.R."/>
            <person name="Vidigal T.H.D.A."/>
            <person name="Brescovit A.D."/>
            <person name="Santos A.J."/>
        </authorList>
    </citation>
    <scope>NUCLEOTIDE SEQUENCE</scope>
    <source>
        <tissue evidence="1">Shoot tissue taken approximately 20 cm above the soil surface</tissue>
    </source>
</reference>